<feature type="domain" description="G-protein coupled receptors family 1 profile" evidence="11">
    <location>
        <begin position="53"/>
        <end position="324"/>
    </location>
</feature>
<protein>
    <recommendedName>
        <fullName evidence="11">G-protein coupled receptors family 1 profile domain-containing protein</fullName>
    </recommendedName>
</protein>
<keyword evidence="13" id="KW-1185">Reference proteome</keyword>
<keyword evidence="3 10" id="KW-1133">Transmembrane helix</keyword>
<evidence type="ECO:0000256" key="4">
    <source>
        <dbReference type="ARBA" id="ARBA00023040"/>
    </source>
</evidence>
<feature type="transmembrane region" description="Helical" evidence="10">
    <location>
        <begin position="157"/>
        <end position="175"/>
    </location>
</feature>
<feature type="transmembrane region" description="Helical" evidence="10">
    <location>
        <begin position="305"/>
        <end position="326"/>
    </location>
</feature>
<keyword evidence="4 8" id="KW-0297">G-protein coupled receptor</keyword>
<evidence type="ECO:0000256" key="3">
    <source>
        <dbReference type="ARBA" id="ARBA00022989"/>
    </source>
</evidence>
<dbReference type="GO" id="GO:0005886">
    <property type="term" value="C:plasma membrane"/>
    <property type="evidence" value="ECO:0007669"/>
    <property type="project" value="TreeGrafter"/>
</dbReference>
<dbReference type="Proteomes" id="UP000887568">
    <property type="component" value="Unplaced"/>
</dbReference>
<feature type="compositionally biased region" description="Polar residues" evidence="9">
    <location>
        <begin position="361"/>
        <end position="375"/>
    </location>
</feature>
<evidence type="ECO:0000256" key="10">
    <source>
        <dbReference type="SAM" id="Phobius"/>
    </source>
</evidence>
<dbReference type="OrthoDB" id="9990906at2759"/>
<dbReference type="RefSeq" id="XP_038052787.1">
    <property type="nucleotide sequence ID" value="XM_038196859.1"/>
</dbReference>
<evidence type="ECO:0000256" key="5">
    <source>
        <dbReference type="ARBA" id="ARBA00023136"/>
    </source>
</evidence>
<dbReference type="SMART" id="SM01381">
    <property type="entry name" value="7TM_GPCR_Srsx"/>
    <property type="match status" value="1"/>
</dbReference>
<feature type="transmembrane region" description="Helical" evidence="10">
    <location>
        <begin position="37"/>
        <end position="62"/>
    </location>
</feature>
<evidence type="ECO:0000259" key="11">
    <source>
        <dbReference type="PROSITE" id="PS50262"/>
    </source>
</evidence>
<dbReference type="PANTHER" id="PTHR24243">
    <property type="entry name" value="G-PROTEIN COUPLED RECEPTOR"/>
    <property type="match status" value="1"/>
</dbReference>
<feature type="transmembrane region" description="Helical" evidence="10">
    <location>
        <begin position="114"/>
        <end position="136"/>
    </location>
</feature>
<dbReference type="PROSITE" id="PS00237">
    <property type="entry name" value="G_PROTEIN_RECEP_F1_1"/>
    <property type="match status" value="1"/>
</dbReference>
<comment type="similarity">
    <text evidence="8">Belongs to the G-protein coupled receptor 1 family.</text>
</comment>
<evidence type="ECO:0000313" key="12">
    <source>
        <dbReference type="EnsemblMetazoa" id="XP_038052787.1"/>
    </source>
</evidence>
<keyword evidence="7 8" id="KW-0807">Transducer</keyword>
<dbReference type="GO" id="GO:0004930">
    <property type="term" value="F:G protein-coupled receptor activity"/>
    <property type="evidence" value="ECO:0007669"/>
    <property type="project" value="UniProtKB-KW"/>
</dbReference>
<dbReference type="Gene3D" id="1.20.1070.10">
    <property type="entry name" value="Rhodopsin 7-helix transmembrane proteins"/>
    <property type="match status" value="1"/>
</dbReference>
<dbReference type="PANTHER" id="PTHR24243:SF208">
    <property type="entry name" value="PYROKININ-1 RECEPTOR"/>
    <property type="match status" value="1"/>
</dbReference>
<comment type="subcellular location">
    <subcellularLocation>
        <location evidence="1">Membrane</location>
        <topology evidence="1">Multi-pass membrane protein</topology>
    </subcellularLocation>
</comment>
<dbReference type="PRINTS" id="PR00237">
    <property type="entry name" value="GPCRRHODOPSN"/>
</dbReference>
<dbReference type="InterPro" id="IPR017452">
    <property type="entry name" value="GPCR_Rhodpsn_7TM"/>
</dbReference>
<dbReference type="EnsemblMetazoa" id="XM_038196859.1">
    <property type="protein sequence ID" value="XP_038052787.1"/>
    <property type="gene ID" value="LOC119725451"/>
</dbReference>
<organism evidence="12 13">
    <name type="scientific">Patiria miniata</name>
    <name type="common">Bat star</name>
    <name type="synonym">Asterina miniata</name>
    <dbReference type="NCBI Taxonomy" id="46514"/>
    <lineage>
        <taxon>Eukaryota</taxon>
        <taxon>Metazoa</taxon>
        <taxon>Echinodermata</taxon>
        <taxon>Eleutherozoa</taxon>
        <taxon>Asterozoa</taxon>
        <taxon>Asteroidea</taxon>
        <taxon>Valvatacea</taxon>
        <taxon>Valvatida</taxon>
        <taxon>Asterinidae</taxon>
        <taxon>Patiria</taxon>
    </lineage>
</organism>
<keyword evidence="2 8" id="KW-0812">Transmembrane</keyword>
<proteinExistence type="inferred from homology"/>
<evidence type="ECO:0000256" key="1">
    <source>
        <dbReference type="ARBA" id="ARBA00004141"/>
    </source>
</evidence>
<dbReference type="GeneID" id="119725451"/>
<evidence type="ECO:0000313" key="13">
    <source>
        <dbReference type="Proteomes" id="UP000887568"/>
    </source>
</evidence>
<feature type="transmembrane region" description="Helical" evidence="10">
    <location>
        <begin position="264"/>
        <end position="285"/>
    </location>
</feature>
<evidence type="ECO:0000256" key="7">
    <source>
        <dbReference type="ARBA" id="ARBA00023224"/>
    </source>
</evidence>
<feature type="transmembrane region" description="Helical" evidence="10">
    <location>
        <begin position="74"/>
        <end position="94"/>
    </location>
</feature>
<name>A0A913ZLZ3_PATMI</name>
<dbReference type="AlphaFoldDB" id="A0A913ZLZ3"/>
<dbReference type="CDD" id="cd00637">
    <property type="entry name" value="7tm_classA_rhodopsin-like"/>
    <property type="match status" value="1"/>
</dbReference>
<dbReference type="SUPFAM" id="SSF81321">
    <property type="entry name" value="Family A G protein-coupled receptor-like"/>
    <property type="match status" value="1"/>
</dbReference>
<feature type="region of interest" description="Disordered" evidence="9">
    <location>
        <begin position="352"/>
        <end position="375"/>
    </location>
</feature>
<evidence type="ECO:0000256" key="2">
    <source>
        <dbReference type="ARBA" id="ARBA00022692"/>
    </source>
</evidence>
<sequence>MAEFQNESAFCGAGIPVVDLNNDATATKWYSTPTQVLLANIGIPAVLTIGIPANLAFLFMLYRVPRMRTVTNFYLANLAVSDTLYLCFYSLIYIRSHRRTPFWPLHENSEAACLTQSVTLDLFYFSSNYLITLVAVERYYAVCHPLRSLQRASPYRRVALVVVTWALALAFAVVVCPRLGSLQKVCIIWPETNHLTSQATALTFCWASKQWSLLLSYCLYVGIWSIGVVANLVMYVRIVRRLGRRNIGPQQNAMNVRNKVARMLIINSAVFFILQMPRVVVFNVFALVSASKGGNAMPTGDAATIFPIAVFLVLLNSAVNPYIFTLTNPKYRQALRDALCCCCPKRRVGVATDTGPPEQNDPGNPGTQQTLQTRT</sequence>
<keyword evidence="5 10" id="KW-0472">Membrane</keyword>
<dbReference type="Pfam" id="PF00001">
    <property type="entry name" value="7tm_1"/>
    <property type="match status" value="1"/>
</dbReference>
<evidence type="ECO:0000256" key="8">
    <source>
        <dbReference type="RuleBase" id="RU000688"/>
    </source>
</evidence>
<evidence type="ECO:0000256" key="9">
    <source>
        <dbReference type="SAM" id="MobiDB-lite"/>
    </source>
</evidence>
<accession>A0A913ZLZ3</accession>
<dbReference type="InterPro" id="IPR000276">
    <property type="entry name" value="GPCR_Rhodpsn"/>
</dbReference>
<dbReference type="PROSITE" id="PS50262">
    <property type="entry name" value="G_PROTEIN_RECEP_F1_2"/>
    <property type="match status" value="1"/>
</dbReference>
<keyword evidence="6 8" id="KW-0675">Receptor</keyword>
<reference evidence="12" key="1">
    <citation type="submission" date="2022-11" db="UniProtKB">
        <authorList>
            <consortium name="EnsemblMetazoa"/>
        </authorList>
    </citation>
    <scope>IDENTIFICATION</scope>
</reference>
<feature type="transmembrane region" description="Helical" evidence="10">
    <location>
        <begin position="214"/>
        <end position="236"/>
    </location>
</feature>
<evidence type="ECO:0000256" key="6">
    <source>
        <dbReference type="ARBA" id="ARBA00023170"/>
    </source>
</evidence>